<gene>
    <name evidence="2" type="ORF">SAMN03097708_02932</name>
</gene>
<sequence>MRIYLQTPVSDERPPRYYHLFLQEDLLEGWTLMREWGFQGSPGRIKRDHFVSYDSAEDALLKHRDNQLGRGYRVMFQQGEQPK</sequence>
<evidence type="ECO:0000313" key="2">
    <source>
        <dbReference type="EMBL" id="SCZ66242.1"/>
    </source>
</evidence>
<evidence type="ECO:0000259" key="1">
    <source>
        <dbReference type="Pfam" id="PF05406"/>
    </source>
</evidence>
<dbReference type="GO" id="GO:0003677">
    <property type="term" value="F:DNA binding"/>
    <property type="evidence" value="ECO:0007669"/>
    <property type="project" value="UniProtKB-KW"/>
</dbReference>
<dbReference type="Pfam" id="PF05406">
    <property type="entry name" value="WGR"/>
    <property type="match status" value="1"/>
</dbReference>
<name>A0A1G5QWW2_9GAMM</name>
<accession>A0A1G5QWW2</accession>
<organism evidence="2 3">
    <name type="scientific">Thiohalomonas denitrificans</name>
    <dbReference type="NCBI Taxonomy" id="415747"/>
    <lineage>
        <taxon>Bacteria</taxon>
        <taxon>Pseudomonadati</taxon>
        <taxon>Pseudomonadota</taxon>
        <taxon>Gammaproteobacteria</taxon>
        <taxon>Thiohalomonadales</taxon>
        <taxon>Thiohalomonadaceae</taxon>
        <taxon>Thiohalomonas</taxon>
    </lineage>
</organism>
<dbReference type="OrthoDB" id="5801306at2"/>
<dbReference type="InterPro" id="IPR049809">
    <property type="entry name" value="YehF/YfeS-like_WGR"/>
</dbReference>
<dbReference type="STRING" id="415747.SAMN03097708_02932"/>
<dbReference type="RefSeq" id="WP_092998659.1">
    <property type="nucleotide sequence ID" value="NZ_FMWD01000011.1"/>
</dbReference>
<feature type="domain" description="WGR" evidence="1">
    <location>
        <begin position="3"/>
        <end position="73"/>
    </location>
</feature>
<protein>
    <submittedName>
        <fullName evidence="2">WGR domain-containing protein, predicted DNA-binding domain in MolR</fullName>
    </submittedName>
</protein>
<reference evidence="2 3" key="1">
    <citation type="submission" date="2016-10" db="EMBL/GenBank/DDBJ databases">
        <authorList>
            <person name="de Groot N.N."/>
        </authorList>
    </citation>
    <scope>NUCLEOTIDE SEQUENCE [LARGE SCALE GENOMIC DNA]</scope>
    <source>
        <strain evidence="2 3">HLD2</strain>
    </source>
</reference>
<keyword evidence="2" id="KW-0238">DNA-binding</keyword>
<dbReference type="AlphaFoldDB" id="A0A1G5QWW2"/>
<dbReference type="InterPro" id="IPR008893">
    <property type="entry name" value="WGR_domain"/>
</dbReference>
<keyword evidence="3" id="KW-1185">Reference proteome</keyword>
<proteinExistence type="predicted"/>
<dbReference type="InterPro" id="IPR036930">
    <property type="entry name" value="WGR_dom_sf"/>
</dbReference>
<dbReference type="CDD" id="cd07996">
    <property type="entry name" value="WGR_MMR_like"/>
    <property type="match status" value="1"/>
</dbReference>
<dbReference type="SUPFAM" id="SSF142921">
    <property type="entry name" value="WGR domain-like"/>
    <property type="match status" value="1"/>
</dbReference>
<dbReference type="Proteomes" id="UP000199648">
    <property type="component" value="Unassembled WGS sequence"/>
</dbReference>
<evidence type="ECO:0000313" key="3">
    <source>
        <dbReference type="Proteomes" id="UP000199648"/>
    </source>
</evidence>
<dbReference type="EMBL" id="FMWD01000011">
    <property type="protein sequence ID" value="SCZ66242.1"/>
    <property type="molecule type" value="Genomic_DNA"/>
</dbReference>